<keyword evidence="1 4" id="KW-0489">Methyltransferase</keyword>
<dbReference type="Proteomes" id="UP000185924">
    <property type="component" value="Unassembled WGS sequence"/>
</dbReference>
<dbReference type="InterPro" id="IPR051128">
    <property type="entry name" value="EgtD_Methyltrsf_superfamily"/>
</dbReference>
<accession>A0A1N6X760</accession>
<dbReference type="NCBIfam" id="TIGR03438">
    <property type="entry name" value="egtD_ergothio"/>
    <property type="match status" value="1"/>
</dbReference>
<gene>
    <name evidence="4" type="ORF">SAMN05421545_1972</name>
</gene>
<feature type="domain" description="Histidine-specific methyltransferase SAM-dependent" evidence="3">
    <location>
        <begin position="26"/>
        <end position="333"/>
    </location>
</feature>
<evidence type="ECO:0000313" key="5">
    <source>
        <dbReference type="Proteomes" id="UP000185924"/>
    </source>
</evidence>
<dbReference type="EMBL" id="FTNM01000002">
    <property type="protein sequence ID" value="SIQ98166.1"/>
    <property type="molecule type" value="Genomic_DNA"/>
</dbReference>
<evidence type="ECO:0000259" key="3">
    <source>
        <dbReference type="Pfam" id="PF10017"/>
    </source>
</evidence>
<dbReference type="InterPro" id="IPR035094">
    <property type="entry name" value="EgtD"/>
</dbReference>
<dbReference type="Pfam" id="PF10017">
    <property type="entry name" value="Methyltransf_33"/>
    <property type="match status" value="1"/>
</dbReference>
<dbReference type="InterPro" id="IPR029063">
    <property type="entry name" value="SAM-dependent_MTases_sf"/>
</dbReference>
<dbReference type="InterPro" id="IPR017804">
    <property type="entry name" value="MeTrfase_EgtD-like"/>
</dbReference>
<reference evidence="5" key="1">
    <citation type="submission" date="2017-01" db="EMBL/GenBank/DDBJ databases">
        <authorList>
            <person name="Varghese N."/>
            <person name="Submissions S."/>
        </authorList>
    </citation>
    <scope>NUCLEOTIDE SEQUENCE [LARGE SCALE GENOMIC DNA]</scope>
    <source>
        <strain evidence="5">DM9</strain>
    </source>
</reference>
<name>A0A1N6X760_9BACT</name>
<dbReference type="GO" id="GO:0032259">
    <property type="term" value="P:methylation"/>
    <property type="evidence" value="ECO:0007669"/>
    <property type="project" value="UniProtKB-KW"/>
</dbReference>
<protein>
    <submittedName>
        <fullName evidence="4">Dimethylhistidine N-methyltransferase</fullName>
    </submittedName>
</protein>
<proteinExistence type="predicted"/>
<sequence length="335" mass="38033">MLLQTTPNTLIDLSRKTDGSQDRAEFAKDVAEGLGQSPKQLSSRYFYDAKGSRLFQQIMALPEYYLTRAEYSLMQQHRSAMVSAFAADGFFHLVDLGAGDAMKTNLLLQELVKQEKPFDYVPMDISGSAMQELGKDLRQEHPEMHVRAVVAEYITGLKWLEQHLNERKVVLFLGSNIGNFEREEGQDFICQIRQHLQPGDLFMLGVDLRKDPGTILAAYNDASGITAAFNMNLLERINRELGGNFDLNGFKHYALYDPQLGVMKSFLVSQRDQEVYLEATQERYSFTAWEAIHTESSHKYTLPQTTEMGRLAGFEFVTSYLDEEGGFADMLFKAV</sequence>
<dbReference type="PANTHER" id="PTHR43397:SF1">
    <property type="entry name" value="ERGOTHIONEINE BIOSYNTHESIS PROTEIN 1"/>
    <property type="match status" value="1"/>
</dbReference>
<evidence type="ECO:0000313" key="4">
    <source>
        <dbReference type="EMBL" id="SIQ98166.1"/>
    </source>
</evidence>
<evidence type="ECO:0000256" key="1">
    <source>
        <dbReference type="ARBA" id="ARBA00022603"/>
    </source>
</evidence>
<dbReference type="Gene3D" id="3.40.50.150">
    <property type="entry name" value="Vaccinia Virus protein VP39"/>
    <property type="match status" value="1"/>
</dbReference>
<keyword evidence="2 4" id="KW-0808">Transferase</keyword>
<dbReference type="PANTHER" id="PTHR43397">
    <property type="entry name" value="ERGOTHIONEINE BIOSYNTHESIS PROTEIN 1"/>
    <property type="match status" value="1"/>
</dbReference>
<dbReference type="InterPro" id="IPR019257">
    <property type="entry name" value="MeTrfase_dom"/>
</dbReference>
<dbReference type="RefSeq" id="WP_076421942.1">
    <property type="nucleotide sequence ID" value="NZ_FTNM01000002.1"/>
</dbReference>
<evidence type="ECO:0000256" key="2">
    <source>
        <dbReference type="ARBA" id="ARBA00022679"/>
    </source>
</evidence>
<organism evidence="4 5">
    <name type="scientific">Pontibacter lucknowensis</name>
    <dbReference type="NCBI Taxonomy" id="1077936"/>
    <lineage>
        <taxon>Bacteria</taxon>
        <taxon>Pseudomonadati</taxon>
        <taxon>Bacteroidota</taxon>
        <taxon>Cytophagia</taxon>
        <taxon>Cytophagales</taxon>
        <taxon>Hymenobacteraceae</taxon>
        <taxon>Pontibacter</taxon>
    </lineage>
</organism>
<dbReference type="PIRSF" id="PIRSF018005">
    <property type="entry name" value="UCP018005"/>
    <property type="match status" value="1"/>
</dbReference>
<dbReference type="STRING" id="1077936.SAMN05421545_1972"/>
<keyword evidence="5" id="KW-1185">Reference proteome</keyword>
<dbReference type="GO" id="GO:0008168">
    <property type="term" value="F:methyltransferase activity"/>
    <property type="evidence" value="ECO:0007669"/>
    <property type="project" value="UniProtKB-KW"/>
</dbReference>
<dbReference type="AlphaFoldDB" id="A0A1N6X760"/>
<dbReference type="OrthoDB" id="5289726at2"/>